<evidence type="ECO:0000259" key="9">
    <source>
        <dbReference type="Pfam" id="PF12019"/>
    </source>
</evidence>
<keyword evidence="2" id="KW-1003">Cell membrane</keyword>
<dbReference type="InterPro" id="IPR022346">
    <property type="entry name" value="T2SS_GspH"/>
</dbReference>
<evidence type="ECO:0000256" key="5">
    <source>
        <dbReference type="ARBA" id="ARBA00022692"/>
    </source>
</evidence>
<keyword evidence="6" id="KW-1133">Transmembrane helix</keyword>
<feature type="region of interest" description="Disordered" evidence="8">
    <location>
        <begin position="135"/>
        <end position="157"/>
    </location>
</feature>
<reference evidence="11" key="1">
    <citation type="journal article" date="2019" name="Int. J. Syst. Evol. Microbiol.">
        <title>The Global Catalogue of Microorganisms (GCM) 10K type strain sequencing project: providing services to taxonomists for standard genome sequencing and annotation.</title>
        <authorList>
            <consortium name="The Broad Institute Genomics Platform"/>
            <consortium name="The Broad Institute Genome Sequencing Center for Infectious Disease"/>
            <person name="Wu L."/>
            <person name="Ma J."/>
        </authorList>
    </citation>
    <scope>NUCLEOTIDE SEQUENCE [LARGE SCALE GENOMIC DNA]</scope>
    <source>
        <strain evidence="11">JCM 15608</strain>
    </source>
</reference>
<keyword evidence="11" id="KW-1185">Reference proteome</keyword>
<evidence type="ECO:0000256" key="1">
    <source>
        <dbReference type="ARBA" id="ARBA00004377"/>
    </source>
</evidence>
<evidence type="ECO:0000256" key="4">
    <source>
        <dbReference type="ARBA" id="ARBA00022519"/>
    </source>
</evidence>
<keyword evidence="5" id="KW-0812">Transmembrane</keyword>
<organism evidence="10 11">
    <name type="scientific">Colwellia asteriadis</name>
    <dbReference type="NCBI Taxonomy" id="517723"/>
    <lineage>
        <taxon>Bacteria</taxon>
        <taxon>Pseudomonadati</taxon>
        <taxon>Pseudomonadota</taxon>
        <taxon>Gammaproteobacteria</taxon>
        <taxon>Alteromonadales</taxon>
        <taxon>Colwelliaceae</taxon>
        <taxon>Colwellia</taxon>
    </lineage>
</organism>
<name>A0ABP3WB05_9GAMM</name>
<evidence type="ECO:0000256" key="3">
    <source>
        <dbReference type="ARBA" id="ARBA00022481"/>
    </source>
</evidence>
<evidence type="ECO:0000256" key="2">
    <source>
        <dbReference type="ARBA" id="ARBA00022475"/>
    </source>
</evidence>
<evidence type="ECO:0000256" key="6">
    <source>
        <dbReference type="ARBA" id="ARBA00022989"/>
    </source>
</evidence>
<protein>
    <submittedName>
        <fullName evidence="10">GspH/FimT family pseudopilin</fullName>
    </submittedName>
</protein>
<accession>A0ABP3WB05</accession>
<comment type="subcellular location">
    <subcellularLocation>
        <location evidence="1">Cell inner membrane</location>
        <topology evidence="1">Single-pass membrane protein</topology>
    </subcellularLocation>
</comment>
<proteinExistence type="predicted"/>
<keyword evidence="4" id="KW-0997">Cell inner membrane</keyword>
<gene>
    <name evidence="10" type="ORF">GCM10009111_00100</name>
</gene>
<dbReference type="Pfam" id="PF12019">
    <property type="entry name" value="GspH"/>
    <property type="match status" value="1"/>
</dbReference>
<evidence type="ECO:0000256" key="7">
    <source>
        <dbReference type="ARBA" id="ARBA00023136"/>
    </source>
</evidence>
<sequence length="157" mass="17644">MNNFIVKMRVDDEISMLQRLLLITRNSAINHNSNAVLCPLNQAGQCSTQWHKDLTVFVDSNNNNQLDSSENEVVLRTKSAIKDGDILIYGIGRKSVIYQPSGHLSGLSNGTFRYCPYQHEDKSRGVVVARSGRTYTTSDTDNDAKDETRMNQEITCD</sequence>
<comment type="caution">
    <text evidence="10">The sequence shown here is derived from an EMBL/GenBank/DDBJ whole genome shotgun (WGS) entry which is preliminary data.</text>
</comment>
<evidence type="ECO:0000313" key="10">
    <source>
        <dbReference type="EMBL" id="GAA0809947.1"/>
    </source>
</evidence>
<dbReference type="Proteomes" id="UP001500021">
    <property type="component" value="Unassembled WGS sequence"/>
</dbReference>
<evidence type="ECO:0000256" key="8">
    <source>
        <dbReference type="SAM" id="MobiDB-lite"/>
    </source>
</evidence>
<keyword evidence="3" id="KW-0488">Methylation</keyword>
<feature type="domain" description="General secretion pathway GspH" evidence="9">
    <location>
        <begin position="17"/>
        <end position="132"/>
    </location>
</feature>
<dbReference type="Gene3D" id="3.55.40.10">
    <property type="entry name" value="minor pseudopilin epsh domain"/>
    <property type="match status" value="1"/>
</dbReference>
<keyword evidence="7" id="KW-0472">Membrane</keyword>
<dbReference type="EMBL" id="BAAAFA010000001">
    <property type="protein sequence ID" value="GAA0809947.1"/>
    <property type="molecule type" value="Genomic_DNA"/>
</dbReference>
<evidence type="ECO:0000313" key="11">
    <source>
        <dbReference type="Proteomes" id="UP001500021"/>
    </source>
</evidence>